<evidence type="ECO:0000313" key="15">
    <source>
        <dbReference type="RefSeq" id="XP_004514021.1"/>
    </source>
</evidence>
<dbReference type="GO" id="GO:0005634">
    <property type="term" value="C:nucleus"/>
    <property type="evidence" value="ECO:0007669"/>
    <property type="project" value="UniProtKB-SubCell"/>
</dbReference>
<dbReference type="AlphaFoldDB" id="A0A1S2Z2T3"/>
<dbReference type="PaxDb" id="3827-XP_004514021.1"/>
<dbReference type="GO" id="GO:0000976">
    <property type="term" value="F:transcription cis-regulatory region binding"/>
    <property type="evidence" value="ECO:0007669"/>
    <property type="project" value="UniProtKB-ARBA"/>
</dbReference>
<feature type="compositionally biased region" description="Polar residues" evidence="11">
    <location>
        <begin position="494"/>
        <end position="503"/>
    </location>
</feature>
<feature type="transmembrane region" description="Helical" evidence="12">
    <location>
        <begin position="578"/>
        <end position="604"/>
    </location>
</feature>
<sequence length="610" mass="68287">MGAVDCLPPSHAEEMAVLSLNKLPLGFRFRPTDEELIDFYLRLKINGNGDEVWVIREIDVCKWEPWDLPDLSVVRNKDPEWFFFCPQDRKYPNGSRLNRATNHGYWKATGKDRKIKSGPTLIGMKKTLVFHAGRAPKGKRTNWVMHEYRPTLKELDGTNPGQNPYVLCRLFKKQDESIESSNCGEVEQTASTPMTANYSPEEIQSDPNVVPGASSSQVTEDYKHLAAIPENSEEAISNFLTPADCYRDACNASDAQNQIVTTAAEEDQLFNLDIFDSPQFEQLDDKLFSPVHAHFPQDFFYETNNEVEFQYGTNETDVSDFFNSAVNWDEVSREASSSLELKSDLLHVKDNGSCSDSEVEMANMMHLQPLHAYPEGVTPTPQNSDAGLFYSSFFSTGPTPTVVDECMGQTPAVVDESMGQTPAVVDGYEQMRNLDTVVQGDTGIRIRTRQRRNEQPITNPVMPAQGSAPRRILLGGFVTHSLVSEETTKDRSSAPVNHNSETIISREKQTSEKHAAGESATDTNINDVDELEKTSLASDDTRKISQQHVTTTESILEWKDSLLGRRVCYSSKISSNRAMWSSVLAVSAIVLVSLVLFVNIWGYLRIETAH</sequence>
<evidence type="ECO:0000256" key="9">
    <source>
        <dbReference type="ARBA" id="ARBA00023163"/>
    </source>
</evidence>
<dbReference type="GO" id="GO:0016020">
    <property type="term" value="C:membrane"/>
    <property type="evidence" value="ECO:0007669"/>
    <property type="project" value="UniProtKB-SubCell"/>
</dbReference>
<dbReference type="InterPro" id="IPR036093">
    <property type="entry name" value="NAC_dom_sf"/>
</dbReference>
<proteinExistence type="predicted"/>
<keyword evidence="3 12" id="KW-0812">Transmembrane</keyword>
<dbReference type="FunFam" id="2.170.150.80:FF:000002">
    <property type="entry name" value="Nac domain-containing protein 86"/>
    <property type="match status" value="1"/>
</dbReference>
<organism evidence="14 15">
    <name type="scientific">Cicer arietinum</name>
    <name type="common">Chickpea</name>
    <name type="synonym">Garbanzo</name>
    <dbReference type="NCBI Taxonomy" id="3827"/>
    <lineage>
        <taxon>Eukaryota</taxon>
        <taxon>Viridiplantae</taxon>
        <taxon>Streptophyta</taxon>
        <taxon>Embryophyta</taxon>
        <taxon>Tracheophyta</taxon>
        <taxon>Spermatophyta</taxon>
        <taxon>Magnoliopsida</taxon>
        <taxon>eudicotyledons</taxon>
        <taxon>Gunneridae</taxon>
        <taxon>Pentapetalae</taxon>
        <taxon>rosids</taxon>
        <taxon>fabids</taxon>
        <taxon>Fabales</taxon>
        <taxon>Fabaceae</taxon>
        <taxon>Papilionoideae</taxon>
        <taxon>50 kb inversion clade</taxon>
        <taxon>NPAAA clade</taxon>
        <taxon>Hologalegina</taxon>
        <taxon>IRL clade</taxon>
        <taxon>Cicereae</taxon>
        <taxon>Cicer</taxon>
    </lineage>
</organism>
<protein>
    <submittedName>
        <fullName evidence="15">Protein NTM1-like 9</fullName>
    </submittedName>
</protein>
<feature type="domain" description="NAC" evidence="13">
    <location>
        <begin position="23"/>
        <end position="173"/>
    </location>
</feature>
<dbReference type="OrthoDB" id="737278at2759"/>
<evidence type="ECO:0000256" key="8">
    <source>
        <dbReference type="ARBA" id="ARBA00023159"/>
    </source>
</evidence>
<evidence type="ECO:0000313" key="14">
    <source>
        <dbReference type="Proteomes" id="UP000087171"/>
    </source>
</evidence>
<feature type="compositionally biased region" description="Polar residues" evidence="11">
    <location>
        <begin position="180"/>
        <end position="198"/>
    </location>
</feature>
<feature type="compositionally biased region" description="Basic and acidic residues" evidence="11">
    <location>
        <begin position="504"/>
        <end position="516"/>
    </location>
</feature>
<dbReference type="Proteomes" id="UP000087171">
    <property type="component" value="Unplaced"/>
</dbReference>
<keyword evidence="8" id="KW-0010">Activator</keyword>
<dbReference type="PROSITE" id="PS51005">
    <property type="entry name" value="NAC"/>
    <property type="match status" value="1"/>
</dbReference>
<dbReference type="eggNOG" id="ENOG502QS98">
    <property type="taxonomic scope" value="Eukaryota"/>
</dbReference>
<dbReference type="RefSeq" id="XP_004514021.1">
    <property type="nucleotide sequence ID" value="XM_004513964.3"/>
</dbReference>
<evidence type="ECO:0000256" key="12">
    <source>
        <dbReference type="SAM" id="Phobius"/>
    </source>
</evidence>
<dbReference type="InterPro" id="IPR003441">
    <property type="entry name" value="NAC-dom"/>
</dbReference>
<evidence type="ECO:0000256" key="1">
    <source>
        <dbReference type="ARBA" id="ARBA00004123"/>
    </source>
</evidence>
<dbReference type="STRING" id="3827.A0A1S2Z2T3"/>
<keyword evidence="4 12" id="KW-1133">Transmembrane helix</keyword>
<dbReference type="KEGG" id="cam:101501154"/>
<gene>
    <name evidence="15" type="primary">LOC101501154</name>
</gene>
<evidence type="ECO:0000256" key="7">
    <source>
        <dbReference type="ARBA" id="ARBA00023136"/>
    </source>
</evidence>
<keyword evidence="6" id="KW-0238">DNA-binding</keyword>
<comment type="subcellular location">
    <subcellularLocation>
        <location evidence="2">Membrane</location>
        <topology evidence="2">Single-pass membrane protein</topology>
    </subcellularLocation>
    <subcellularLocation>
        <location evidence="1">Nucleus</location>
    </subcellularLocation>
</comment>
<reference evidence="15" key="1">
    <citation type="submission" date="2025-08" db="UniProtKB">
        <authorList>
            <consortium name="RefSeq"/>
        </authorList>
    </citation>
    <scope>IDENTIFICATION</scope>
    <source>
        <tissue evidence="15">Etiolated seedlings</tissue>
    </source>
</reference>
<keyword evidence="10" id="KW-0539">Nucleus</keyword>
<dbReference type="Pfam" id="PF02365">
    <property type="entry name" value="NAM"/>
    <property type="match status" value="1"/>
</dbReference>
<dbReference type="PANTHER" id="PTHR31744:SF216">
    <property type="entry name" value="NAC TRANSCRIPTION FACTOR"/>
    <property type="match status" value="1"/>
</dbReference>
<dbReference type="PANTHER" id="PTHR31744">
    <property type="entry name" value="PROTEIN CUP-SHAPED COTYLEDON 2-RELATED"/>
    <property type="match status" value="1"/>
</dbReference>
<dbReference type="GeneID" id="101501154"/>
<evidence type="ECO:0000259" key="13">
    <source>
        <dbReference type="PROSITE" id="PS51005"/>
    </source>
</evidence>
<evidence type="ECO:0000256" key="3">
    <source>
        <dbReference type="ARBA" id="ARBA00022692"/>
    </source>
</evidence>
<evidence type="ECO:0000256" key="6">
    <source>
        <dbReference type="ARBA" id="ARBA00023125"/>
    </source>
</evidence>
<keyword evidence="5" id="KW-0805">Transcription regulation</keyword>
<evidence type="ECO:0000256" key="5">
    <source>
        <dbReference type="ARBA" id="ARBA00023015"/>
    </source>
</evidence>
<dbReference type="SUPFAM" id="SSF101941">
    <property type="entry name" value="NAC domain"/>
    <property type="match status" value="1"/>
</dbReference>
<feature type="region of interest" description="Disordered" evidence="11">
    <location>
        <begin position="485"/>
        <end position="522"/>
    </location>
</feature>
<dbReference type="Gene3D" id="2.170.150.80">
    <property type="entry name" value="NAC domain"/>
    <property type="match status" value="1"/>
</dbReference>
<keyword evidence="9" id="KW-0804">Transcription</keyword>
<dbReference type="GO" id="GO:0006355">
    <property type="term" value="P:regulation of DNA-templated transcription"/>
    <property type="evidence" value="ECO:0007669"/>
    <property type="project" value="InterPro"/>
</dbReference>
<evidence type="ECO:0000256" key="10">
    <source>
        <dbReference type="ARBA" id="ARBA00023242"/>
    </source>
</evidence>
<feature type="region of interest" description="Disordered" evidence="11">
    <location>
        <begin position="180"/>
        <end position="215"/>
    </location>
</feature>
<accession>A0A1S2Z2T3</accession>
<name>A0A1S2Z2T3_CICAR</name>
<evidence type="ECO:0000256" key="2">
    <source>
        <dbReference type="ARBA" id="ARBA00004167"/>
    </source>
</evidence>
<keyword evidence="7 12" id="KW-0472">Membrane</keyword>
<keyword evidence="14" id="KW-1185">Reference proteome</keyword>
<evidence type="ECO:0000256" key="11">
    <source>
        <dbReference type="SAM" id="MobiDB-lite"/>
    </source>
</evidence>
<evidence type="ECO:0000256" key="4">
    <source>
        <dbReference type="ARBA" id="ARBA00022989"/>
    </source>
</evidence>